<dbReference type="InterPro" id="IPR004808">
    <property type="entry name" value="AP_endonuc_1"/>
</dbReference>
<dbReference type="EMBL" id="LR134521">
    <property type="protein sequence ID" value="VEJ30547.1"/>
    <property type="molecule type" value="Genomic_DNA"/>
</dbReference>
<dbReference type="PROSITE" id="PS51435">
    <property type="entry name" value="AP_NUCLEASE_F1_4"/>
    <property type="match status" value="1"/>
</dbReference>
<dbReference type="NCBIfam" id="TIGR00633">
    <property type="entry name" value="xth"/>
    <property type="match status" value="1"/>
</dbReference>
<accession>A0A3S4Z1T6</accession>
<feature type="binding site" evidence="5">
    <location>
        <position position="224"/>
    </location>
    <ligand>
        <name>Mg(2+)</name>
        <dbReference type="ChEBI" id="CHEBI:18420"/>
        <label>1</label>
    </ligand>
</feature>
<evidence type="ECO:0000256" key="5">
    <source>
        <dbReference type="PIRSR" id="PIRSR604808-2"/>
    </source>
</evidence>
<dbReference type="PANTHER" id="PTHR43250:SF2">
    <property type="entry name" value="EXODEOXYRIBONUCLEASE III"/>
    <property type="match status" value="1"/>
</dbReference>
<evidence type="ECO:0000256" key="4">
    <source>
        <dbReference type="ARBA" id="ARBA00022842"/>
    </source>
</evidence>
<dbReference type="EC" id="3.1.11.2" evidence="9"/>
<dbReference type="Gene3D" id="3.60.10.10">
    <property type="entry name" value="Endonuclease/exonuclease/phosphatase"/>
    <property type="match status" value="1"/>
</dbReference>
<evidence type="ECO:0000259" key="8">
    <source>
        <dbReference type="Pfam" id="PF03372"/>
    </source>
</evidence>
<keyword evidence="5" id="KW-0464">Manganese</keyword>
<dbReference type="InterPro" id="IPR037493">
    <property type="entry name" value="ExoIII-like"/>
</dbReference>
<name>A0A3S4Z1T6_9MICC</name>
<dbReference type="InterPro" id="IPR005135">
    <property type="entry name" value="Endo/exonuclease/phosphatase"/>
</dbReference>
<feature type="region of interest" description="Disordered" evidence="7">
    <location>
        <begin position="267"/>
        <end position="324"/>
    </location>
</feature>
<evidence type="ECO:0000256" key="1">
    <source>
        <dbReference type="ARBA" id="ARBA00007092"/>
    </source>
</evidence>
<dbReference type="SUPFAM" id="SSF56219">
    <property type="entry name" value="DNase I-like"/>
    <property type="match status" value="1"/>
</dbReference>
<feature type="binding site" evidence="5">
    <location>
        <position position="75"/>
    </location>
    <ligand>
        <name>Mg(2+)</name>
        <dbReference type="ChEBI" id="CHEBI:18420"/>
        <label>1</label>
    </ligand>
</feature>
<feature type="site" description="Transition state stabilizer" evidence="6">
    <location>
        <position position="226"/>
    </location>
</feature>
<comment type="cofactor">
    <cofactor evidence="5">
        <name>Mg(2+)</name>
        <dbReference type="ChEBI" id="CHEBI:18420"/>
    </cofactor>
    <cofactor evidence="5">
        <name>Mn(2+)</name>
        <dbReference type="ChEBI" id="CHEBI:29035"/>
    </cofactor>
    <text evidence="5">Probably binds two magnesium or manganese ions per subunit.</text>
</comment>
<feature type="domain" description="Endonuclease/exonuclease/phosphatase" evidence="8">
    <location>
        <begin position="72"/>
        <end position="288"/>
    </location>
</feature>
<proteinExistence type="inferred from homology"/>
<keyword evidence="3 9" id="KW-0378">Hydrolase</keyword>
<dbReference type="Proteomes" id="UP000270988">
    <property type="component" value="Chromosome"/>
</dbReference>
<reference evidence="9 10" key="1">
    <citation type="submission" date="2018-12" db="EMBL/GenBank/DDBJ databases">
        <authorList>
            <consortium name="Pathogen Informatics"/>
        </authorList>
    </citation>
    <scope>NUCLEOTIDE SEQUENCE [LARGE SCALE GENOMIC DNA]</scope>
    <source>
        <strain evidence="9 10">NCTC10918</strain>
    </source>
</reference>
<evidence type="ECO:0000256" key="7">
    <source>
        <dbReference type="SAM" id="MobiDB-lite"/>
    </source>
</evidence>
<feature type="binding site" evidence="5">
    <location>
        <position position="226"/>
    </location>
    <ligand>
        <name>Mg(2+)</name>
        <dbReference type="ChEBI" id="CHEBI:18420"/>
        <label>1</label>
    </ligand>
</feature>
<comment type="similarity">
    <text evidence="1">Belongs to the DNA repair enzymes AP/ExoA family.</text>
</comment>
<dbReference type="Pfam" id="PF03372">
    <property type="entry name" value="Exo_endo_phos"/>
    <property type="match status" value="1"/>
</dbReference>
<evidence type="ECO:0000256" key="2">
    <source>
        <dbReference type="ARBA" id="ARBA00022723"/>
    </source>
</evidence>
<sequence>MEKAADFSIYRPLRRGILEETAVFSNMLCKECSPLQLRKGGARLVRSESFTGETFTVAWQGAHGKLEYMKIATWNVNSIRARADRIEDWLDKTEVDVLALQETKTKDETFPFELFEFLGYEVAHYGLNQWNGVAIASRVGLDSVERAFPNQPAFGKPGDPAEIEARAIGATCNGVRIWSLYVPNGRGLTDPHMAYKMEWMRQLRTNVNGWLHADPAAQFALVGDWNVAPEDTDVWDIDFFRENDLTHVSAPNARHSMPCSMMKGSSIRCAPTPRASTPTGTTRPGGSRRMRGCASTFSCAPRRSPPVWKTPGSIGKSARGRRERPYPVVIELAD</sequence>
<evidence type="ECO:0000313" key="9">
    <source>
        <dbReference type="EMBL" id="VEJ30547.1"/>
    </source>
</evidence>
<organism evidence="9 10">
    <name type="scientific">Rothia dentocariosa</name>
    <dbReference type="NCBI Taxonomy" id="2047"/>
    <lineage>
        <taxon>Bacteria</taxon>
        <taxon>Bacillati</taxon>
        <taxon>Actinomycetota</taxon>
        <taxon>Actinomycetes</taxon>
        <taxon>Micrococcales</taxon>
        <taxon>Micrococcaceae</taxon>
        <taxon>Rothia</taxon>
    </lineage>
</organism>
<dbReference type="GO" id="GO:0006281">
    <property type="term" value="P:DNA repair"/>
    <property type="evidence" value="ECO:0007669"/>
    <property type="project" value="InterPro"/>
</dbReference>
<gene>
    <name evidence="9" type="primary">xthA</name>
    <name evidence="9" type="ORF">NCTC10918_01831</name>
</gene>
<keyword evidence="4 5" id="KW-0460">Magnesium</keyword>
<keyword evidence="2 5" id="KW-0479">Metal-binding</keyword>
<evidence type="ECO:0000256" key="3">
    <source>
        <dbReference type="ARBA" id="ARBA00022801"/>
    </source>
</evidence>
<protein>
    <submittedName>
        <fullName evidence="9">Exodeoxyribonuclease III</fullName>
        <ecNumber evidence="9">3.1.11.2</ecNumber>
    </submittedName>
</protein>
<dbReference type="AlphaFoldDB" id="A0A3S4Z1T6"/>
<evidence type="ECO:0000256" key="6">
    <source>
        <dbReference type="PIRSR" id="PIRSR604808-3"/>
    </source>
</evidence>
<feature type="binding site" evidence="5">
    <location>
        <position position="102"/>
    </location>
    <ligand>
        <name>Mg(2+)</name>
        <dbReference type="ChEBI" id="CHEBI:18420"/>
        <label>1</label>
    </ligand>
</feature>
<dbReference type="GO" id="GO:0008311">
    <property type="term" value="F:double-stranded DNA 3'-5' DNA exonuclease activity"/>
    <property type="evidence" value="ECO:0007669"/>
    <property type="project" value="UniProtKB-EC"/>
</dbReference>
<dbReference type="GO" id="GO:0046872">
    <property type="term" value="F:metal ion binding"/>
    <property type="evidence" value="ECO:0007669"/>
    <property type="project" value="UniProtKB-KW"/>
</dbReference>
<feature type="compositionally biased region" description="Low complexity" evidence="7">
    <location>
        <begin position="270"/>
        <end position="285"/>
    </location>
</feature>
<evidence type="ECO:0000313" key="10">
    <source>
        <dbReference type="Proteomes" id="UP000270988"/>
    </source>
</evidence>
<dbReference type="STRING" id="762948.HMPREF0733_10740"/>
<dbReference type="InterPro" id="IPR036691">
    <property type="entry name" value="Endo/exonu/phosph_ase_sf"/>
</dbReference>
<dbReference type="PANTHER" id="PTHR43250">
    <property type="entry name" value="EXODEOXYRIBONUCLEASE III"/>
    <property type="match status" value="1"/>
</dbReference>